<feature type="compositionally biased region" description="Basic and acidic residues" evidence="8">
    <location>
        <begin position="623"/>
        <end position="650"/>
    </location>
</feature>
<comment type="similarity">
    <text evidence="2">Belongs to the SLC29A/ENT transporter (TC 2.A.57) family.</text>
</comment>
<dbReference type="GO" id="GO:0016020">
    <property type="term" value="C:membrane"/>
    <property type="evidence" value="ECO:0007669"/>
    <property type="project" value="UniProtKB-SubCell"/>
</dbReference>
<evidence type="ECO:0000313" key="12">
    <source>
        <dbReference type="Proteomes" id="UP000719412"/>
    </source>
</evidence>
<dbReference type="EMBL" id="JABDTM020028677">
    <property type="protein sequence ID" value="KAH0808551.1"/>
    <property type="molecule type" value="Genomic_DNA"/>
</dbReference>
<evidence type="ECO:0000313" key="11">
    <source>
        <dbReference type="EMBL" id="KAH0808551.1"/>
    </source>
</evidence>
<evidence type="ECO:0000256" key="1">
    <source>
        <dbReference type="ARBA" id="ARBA00004141"/>
    </source>
</evidence>
<comment type="caution">
    <text evidence="11">The sequence shown here is derived from an EMBL/GenBank/DDBJ whole genome shotgun (WGS) entry which is preliminary data.</text>
</comment>
<dbReference type="CDD" id="cd06174">
    <property type="entry name" value="MFS"/>
    <property type="match status" value="1"/>
</dbReference>
<feature type="region of interest" description="Disordered" evidence="8">
    <location>
        <begin position="1175"/>
        <end position="1303"/>
    </location>
</feature>
<evidence type="ECO:0000256" key="5">
    <source>
        <dbReference type="ARBA" id="ARBA00022989"/>
    </source>
</evidence>
<feature type="region of interest" description="Disordered" evidence="8">
    <location>
        <begin position="609"/>
        <end position="714"/>
    </location>
</feature>
<evidence type="ECO:0000256" key="9">
    <source>
        <dbReference type="SAM" id="Phobius"/>
    </source>
</evidence>
<feature type="compositionally biased region" description="Low complexity" evidence="8">
    <location>
        <begin position="1284"/>
        <end position="1303"/>
    </location>
</feature>
<keyword evidence="4 9" id="KW-0812">Transmembrane</keyword>
<dbReference type="InterPro" id="IPR058519">
    <property type="entry name" value="DUF8206"/>
</dbReference>
<evidence type="ECO:0000256" key="6">
    <source>
        <dbReference type="ARBA" id="ARBA00023136"/>
    </source>
</evidence>
<feature type="transmembrane region" description="Helical" evidence="9">
    <location>
        <begin position="1561"/>
        <end position="1582"/>
    </location>
</feature>
<keyword evidence="5 9" id="KW-1133">Transmembrane helix</keyword>
<keyword evidence="3" id="KW-0813">Transport</keyword>
<dbReference type="Pfam" id="PF26633">
    <property type="entry name" value="DUF8206"/>
    <property type="match status" value="1"/>
</dbReference>
<dbReference type="PROSITE" id="PS00675">
    <property type="entry name" value="SIGMA54_INTERACT_1"/>
    <property type="match status" value="1"/>
</dbReference>
<protein>
    <recommendedName>
        <fullName evidence="10">DUF8206 domain-containing protein</fullName>
    </recommendedName>
</protein>
<dbReference type="Gene3D" id="3.40.50.300">
    <property type="entry name" value="P-loop containing nucleotide triphosphate hydrolases"/>
    <property type="match status" value="1"/>
</dbReference>
<feature type="region of interest" description="Disordered" evidence="8">
    <location>
        <begin position="1346"/>
        <end position="1370"/>
    </location>
</feature>
<dbReference type="InterPro" id="IPR002259">
    <property type="entry name" value="Eqnu_transpt"/>
</dbReference>
<feature type="transmembrane region" description="Helical" evidence="9">
    <location>
        <begin position="1799"/>
        <end position="1820"/>
    </location>
</feature>
<evidence type="ECO:0000256" key="7">
    <source>
        <dbReference type="SAM" id="Coils"/>
    </source>
</evidence>
<feature type="domain" description="DUF8206" evidence="10">
    <location>
        <begin position="353"/>
        <end position="429"/>
    </location>
</feature>
<keyword evidence="7" id="KW-0175">Coiled coil</keyword>
<dbReference type="PRINTS" id="PR01130">
    <property type="entry name" value="DERENTRNSPRT"/>
</dbReference>
<sequence length="1839" mass="208598">MATEEISEKFNGLKIKDNQDINILLLGETGVGKSTFINAIANYLHFKSFKRASKADELLILIPTQITVTNEHFESVTINVGSDKNEFQEVGAAATQDVKTYVFPIGGGQTKLRLIDSPGMGDPRGIEQDDINCENILAYLSQLQQLHAICFLMKPTNARRTVLFEYCVNQILSRLEKSASQNIIFIFTNTRGTNYTPGETLPCLKTIIDEIKAKPPHVNIQLQDNVFSLDNEAFRFLIAIKNGGMKFGPDVQDRFVESWKNSSKECWRLISYIVGDASRDPLKPHQLANTFSINEARRIIVQLSQPLADISQLIHDNIRILEKHKGNLRIENQSLDDLKKKMYIPVINLEVTQLTQPVTVCTSAKCADLVKVGDKQKWHYRQRCHDPCYLTAVTKEIIGDPNLMHCAAMSGRTCMKCTCDFAIHMHVYYLTKTVDDQIVDDVVKNNIHRKEEALQESQRLMREIDRRKEELEGERKIIIESTAQFAHFLQHNAISPFNDSYKAYIEYLITREKTLGRNGDLEMINSLEQLLKQYTEIKAAFDTSLQVNEELGLNTATNPAVTAQTVIKTIHQLYKLKHNGKKIHEMIKKQKASRSSEYKENCEYVHPKSSAPFVAKEKKKSGKSTDDEGKKGKSKGDKTKDGKSTDDERKIKKNYNPNQKPGQQYNRQGSNPGRFEPPPPYPGHDSRRNYQEPRRNEPRYDQDDEANVSDNQVIKGEVGGSIMVSRIIITMDRHREHTVPRRVRMVHRRVHMVHRRAHTVHHRVHMDHRTALVRTIQRDSTIRRHTDNHPVTITRMGRTVVIIKALRRIRTMVHPTLIKVHHLISMAHRNTRDSIKNTRVEIIHNHIVAVRITKEAAAILPSRQKNKNGGRSSRPKEDVGRPAPALVLAVAVIVQVPAPHGRECNGIFKKDLIPRVGRWWLQVQEYTFDVKYRPGARMAHVDALQGDWIPAAQLQDDQLVRIRDILKANIRNNDTKQYFLKFQLKNDKIYRKLPDGKNLWVVPKRRDGRSSDSATIRPDILELSTPCTESNRTTDSPEEREISSSSSTSSTTSSESSNVKKRKKLRRKMRKVMVKQFSKPIRFAKLLREAALYETHEGQDLSEYCFNKVDKLIAPQLKIPETFLVDAVIGEITDEGIARTAKVSRFQNTNELYAYLSAIEFHRRDRGSVGLAAETDGLSKGQEQSQSRHPHRQYSPPSARPKKEPSNPPPRKANNDRNVSVKVELKQAPPNDNTDSKSSYAEGSNQCSPYPQQNFSYQGPPQPPQGPYYHGQAQVPYYGPPLGPTYTSPQGPQYGPSQSPYYGTNQYCGPPHAYYQGPPLNQYHGPPYGQQPQRGFYQTSAKGYNQLSRGQNHSSRGNNQPSRGYNQWSRGHNQFSRGYNHSSNRGRQNYNKRGFCGCFMVTVFQLAVKFPPRYMITLFSGQSICGVLAALVQIFALGVTENPTTRGLIYFLMGMFFVFLTLVGFLISTRRSRFFQHHSAKIVEAKRPKMSKEIVVSVLQKNKFYLGSLFIVLGSSIMLHPGVTTLVLSVDKGNGNKWNEPTDKMTVDNQSRPVKMEDKFYMTYILFYSLGTAVLIPSNFFITATDYWMFKFRDPNNHPSNETFSSGSRTELQAQFISDYSIVTHVGSIGFMVVTIAFARKWSLVKRLIGGLSGAVIMFAITCMFVGVDTDSWQIGFFIVTLLTGFVLTAFYSQLMVTIFQLVSKFPAGYLAAVLNGQALCGIFAALVQISSLSIGASSKTSGLVYFSIGMFFIFITLLGFLATMTRSQYFKYHFKKEEVQVETPRVIKELFISILKKIRFYISAMVIVMGSTIMIHPGVTSLVVSVNKGSGHKWNGIL</sequence>
<feature type="transmembrane region" description="Helical" evidence="9">
    <location>
        <begin position="1709"/>
        <end position="1731"/>
    </location>
</feature>
<evidence type="ECO:0000259" key="10">
    <source>
        <dbReference type="Pfam" id="PF26633"/>
    </source>
</evidence>
<reference evidence="11" key="2">
    <citation type="submission" date="2021-08" db="EMBL/GenBank/DDBJ databases">
        <authorList>
            <person name="Eriksson T."/>
        </authorList>
    </citation>
    <scope>NUCLEOTIDE SEQUENCE</scope>
    <source>
        <strain evidence="11">Stoneville</strain>
        <tissue evidence="11">Whole head</tissue>
    </source>
</reference>
<feature type="region of interest" description="Disordered" evidence="8">
    <location>
        <begin position="860"/>
        <end position="880"/>
    </location>
</feature>
<feature type="transmembrane region" description="Helical" evidence="9">
    <location>
        <begin position="1448"/>
        <end position="1467"/>
    </location>
</feature>
<feature type="compositionally biased region" description="Polar residues" evidence="8">
    <location>
        <begin position="1025"/>
        <end position="1034"/>
    </location>
</feature>
<keyword evidence="6 9" id="KW-0472">Membrane</keyword>
<feature type="transmembrane region" description="Helical" evidence="9">
    <location>
        <begin position="1648"/>
        <end position="1668"/>
    </location>
</feature>
<organism evidence="11 12">
    <name type="scientific">Tenebrio molitor</name>
    <name type="common">Yellow mealworm beetle</name>
    <dbReference type="NCBI Taxonomy" id="7067"/>
    <lineage>
        <taxon>Eukaryota</taxon>
        <taxon>Metazoa</taxon>
        <taxon>Ecdysozoa</taxon>
        <taxon>Arthropoda</taxon>
        <taxon>Hexapoda</taxon>
        <taxon>Insecta</taxon>
        <taxon>Pterygota</taxon>
        <taxon>Neoptera</taxon>
        <taxon>Endopterygota</taxon>
        <taxon>Coleoptera</taxon>
        <taxon>Polyphaga</taxon>
        <taxon>Cucujiformia</taxon>
        <taxon>Tenebrionidae</taxon>
        <taxon>Tenebrio</taxon>
    </lineage>
</organism>
<feature type="compositionally biased region" description="Low complexity" evidence="8">
    <location>
        <begin position="1267"/>
        <end position="1277"/>
    </location>
</feature>
<reference evidence="11" key="1">
    <citation type="journal article" date="2020" name="J Insects Food Feed">
        <title>The yellow mealworm (Tenebrio molitor) genome: a resource for the emerging insects as food and feed industry.</title>
        <authorList>
            <person name="Eriksson T."/>
            <person name="Andere A."/>
            <person name="Kelstrup H."/>
            <person name="Emery V."/>
            <person name="Picard C."/>
        </authorList>
    </citation>
    <scope>NUCLEOTIDE SEQUENCE</scope>
    <source>
        <strain evidence="11">Stoneville</strain>
        <tissue evidence="11">Whole head</tissue>
    </source>
</reference>
<feature type="compositionally biased region" description="Polar residues" evidence="8">
    <location>
        <begin position="1230"/>
        <end position="1256"/>
    </location>
</feature>
<evidence type="ECO:0000256" key="3">
    <source>
        <dbReference type="ARBA" id="ARBA00022448"/>
    </source>
</evidence>
<evidence type="ECO:0000256" key="4">
    <source>
        <dbReference type="ARBA" id="ARBA00022692"/>
    </source>
</evidence>
<feature type="compositionally biased region" description="Basic and acidic residues" evidence="8">
    <location>
        <begin position="684"/>
        <end position="701"/>
    </location>
</feature>
<feature type="transmembrane region" description="Helical" evidence="9">
    <location>
        <begin position="1620"/>
        <end position="1639"/>
    </location>
</feature>
<feature type="compositionally biased region" description="Basic residues" evidence="8">
    <location>
        <begin position="1059"/>
        <end position="1069"/>
    </location>
</feature>
<dbReference type="InterPro" id="IPR025662">
    <property type="entry name" value="Sigma_54_int_dom_ATP-bd_1"/>
</dbReference>
<evidence type="ECO:0000256" key="8">
    <source>
        <dbReference type="SAM" id="MobiDB-lite"/>
    </source>
</evidence>
<dbReference type="PANTHER" id="PTHR32046:SF11">
    <property type="entry name" value="IMMUNE-ASSOCIATED NUCLEOTIDE-BINDING PROTEIN 10-LIKE"/>
    <property type="match status" value="1"/>
</dbReference>
<comment type="subcellular location">
    <subcellularLocation>
        <location evidence="1">Membrane</location>
        <topology evidence="1">Multi-pass membrane protein</topology>
    </subcellularLocation>
</comment>
<feature type="region of interest" description="Disordered" evidence="8">
    <location>
        <begin position="1020"/>
        <end position="1069"/>
    </location>
</feature>
<dbReference type="PANTHER" id="PTHR32046">
    <property type="entry name" value="G DOMAIN-CONTAINING PROTEIN"/>
    <property type="match status" value="1"/>
</dbReference>
<gene>
    <name evidence="11" type="ORF">GEV33_014240</name>
</gene>
<accession>A0A8J6LD65</accession>
<feature type="compositionally biased region" description="Low complexity" evidence="8">
    <location>
        <begin position="1043"/>
        <end position="1057"/>
    </location>
</feature>
<name>A0A8J6LD65_TENMO</name>
<evidence type="ECO:0000256" key="2">
    <source>
        <dbReference type="ARBA" id="ARBA00007965"/>
    </source>
</evidence>
<feature type="coiled-coil region" evidence="7">
    <location>
        <begin position="447"/>
        <end position="481"/>
    </location>
</feature>
<dbReference type="Pfam" id="PF01733">
    <property type="entry name" value="Nucleoside_tran"/>
    <property type="match status" value="2"/>
</dbReference>
<keyword evidence="12" id="KW-1185">Reference proteome</keyword>
<dbReference type="GO" id="GO:0005337">
    <property type="term" value="F:nucleoside transmembrane transporter activity"/>
    <property type="evidence" value="ECO:0007669"/>
    <property type="project" value="InterPro"/>
</dbReference>
<feature type="transmembrane region" description="Helical" evidence="9">
    <location>
        <begin position="1674"/>
        <end position="1697"/>
    </location>
</feature>
<feature type="transmembrane region" description="Helical" evidence="9">
    <location>
        <begin position="1743"/>
        <end position="1763"/>
    </location>
</feature>
<dbReference type="Proteomes" id="UP000719412">
    <property type="component" value="Unassembled WGS sequence"/>
</dbReference>
<feature type="transmembrane region" description="Helical" evidence="9">
    <location>
        <begin position="1415"/>
        <end position="1436"/>
    </location>
</feature>
<feature type="compositionally biased region" description="Polar residues" evidence="8">
    <location>
        <begin position="655"/>
        <end position="671"/>
    </location>
</feature>
<proteinExistence type="inferred from homology"/>
<dbReference type="SUPFAM" id="SSF52540">
    <property type="entry name" value="P-loop containing nucleoside triphosphate hydrolases"/>
    <property type="match status" value="1"/>
</dbReference>
<dbReference type="InterPro" id="IPR027417">
    <property type="entry name" value="P-loop_NTPase"/>
</dbReference>